<gene>
    <name evidence="1" type="ORF">CROQUDRAFT_21660</name>
</gene>
<organism evidence="1 2">
    <name type="scientific">Cronartium quercuum f. sp. fusiforme G11</name>
    <dbReference type="NCBI Taxonomy" id="708437"/>
    <lineage>
        <taxon>Eukaryota</taxon>
        <taxon>Fungi</taxon>
        <taxon>Dikarya</taxon>
        <taxon>Basidiomycota</taxon>
        <taxon>Pucciniomycotina</taxon>
        <taxon>Pucciniomycetes</taxon>
        <taxon>Pucciniales</taxon>
        <taxon>Coleosporiaceae</taxon>
        <taxon>Cronartium</taxon>
    </lineage>
</organism>
<dbReference type="AlphaFoldDB" id="A0A9P6NM83"/>
<evidence type="ECO:0000313" key="1">
    <source>
        <dbReference type="EMBL" id="KAG0146732.1"/>
    </source>
</evidence>
<accession>A0A9P6NM83</accession>
<feature type="non-terminal residue" evidence="1">
    <location>
        <position position="1"/>
    </location>
</feature>
<feature type="non-terminal residue" evidence="1">
    <location>
        <position position="51"/>
    </location>
</feature>
<sequence length="51" mass="5615">IEGLLNVQHNCHDAGCSLEATKGMYVECTLTLNKANQLVHKKTNSYILNLA</sequence>
<evidence type="ECO:0000313" key="2">
    <source>
        <dbReference type="Proteomes" id="UP000886653"/>
    </source>
</evidence>
<proteinExistence type="predicted"/>
<protein>
    <submittedName>
        <fullName evidence="1">Uncharacterized protein</fullName>
    </submittedName>
</protein>
<keyword evidence="2" id="KW-1185">Reference proteome</keyword>
<comment type="caution">
    <text evidence="1">The sequence shown here is derived from an EMBL/GenBank/DDBJ whole genome shotgun (WGS) entry which is preliminary data.</text>
</comment>
<dbReference type="EMBL" id="MU167256">
    <property type="protein sequence ID" value="KAG0146732.1"/>
    <property type="molecule type" value="Genomic_DNA"/>
</dbReference>
<reference evidence="1" key="1">
    <citation type="submission" date="2013-11" db="EMBL/GenBank/DDBJ databases">
        <title>Genome sequence of the fusiform rust pathogen reveals effectors for host alternation and coevolution with pine.</title>
        <authorList>
            <consortium name="DOE Joint Genome Institute"/>
            <person name="Smith K."/>
            <person name="Pendleton A."/>
            <person name="Kubisiak T."/>
            <person name="Anderson C."/>
            <person name="Salamov A."/>
            <person name="Aerts A."/>
            <person name="Riley R."/>
            <person name="Clum A."/>
            <person name="Lindquist E."/>
            <person name="Ence D."/>
            <person name="Campbell M."/>
            <person name="Kronenberg Z."/>
            <person name="Feau N."/>
            <person name="Dhillon B."/>
            <person name="Hamelin R."/>
            <person name="Burleigh J."/>
            <person name="Smith J."/>
            <person name="Yandell M."/>
            <person name="Nelson C."/>
            <person name="Grigoriev I."/>
            <person name="Davis J."/>
        </authorList>
    </citation>
    <scope>NUCLEOTIDE SEQUENCE</scope>
    <source>
        <strain evidence="1">G11</strain>
    </source>
</reference>
<dbReference type="Proteomes" id="UP000886653">
    <property type="component" value="Unassembled WGS sequence"/>
</dbReference>
<name>A0A9P6NM83_9BASI</name>